<dbReference type="EMBL" id="KQ965812">
    <property type="protein sequence ID" value="KXS10841.1"/>
    <property type="molecule type" value="Genomic_DNA"/>
</dbReference>
<sequence>MSTMVQLVGALRRLKVLSLNNMPIIPDLFGKRTLGSFIAGCTCKLDVHFQQKEDIGVAHWRDEMDMHKWPNTSLAGERVSALTTMKLISALRDVSMNTTHWILKKPPIDLLYGLIWGLESVAAKIKVLDVSNAPAEVHHLIQLLLPKCTELEVLGIHAEGGSFMLPLLLAVSVKRLLESNFGYRVLGIGKLGNLPLSSVLLEGIVANCSSLSILELYGYVDISISAVLRLVDTRTQDLEIHFRWKVLGSVLLRDEMDMSKWPDRKLGGLYTGRVLGISLRKRRMSFGGGRALKLLIGAREGGGARAWLKLLHTNTPDDDLAGSSPILQDMDII</sequence>
<gene>
    <name evidence="1" type="ORF">M427DRAFT_47643</name>
</gene>
<accession>A0A139A272</accession>
<proteinExistence type="predicted"/>
<evidence type="ECO:0000313" key="2">
    <source>
        <dbReference type="Proteomes" id="UP000070544"/>
    </source>
</evidence>
<evidence type="ECO:0000313" key="1">
    <source>
        <dbReference type="EMBL" id="KXS10841.1"/>
    </source>
</evidence>
<dbReference type="Proteomes" id="UP000070544">
    <property type="component" value="Unassembled WGS sequence"/>
</dbReference>
<protein>
    <recommendedName>
        <fullName evidence="3">RNI-like protein</fullName>
    </recommendedName>
</protein>
<organism evidence="1 2">
    <name type="scientific">Gonapodya prolifera (strain JEL478)</name>
    <name type="common">Monoblepharis prolifera</name>
    <dbReference type="NCBI Taxonomy" id="1344416"/>
    <lineage>
        <taxon>Eukaryota</taxon>
        <taxon>Fungi</taxon>
        <taxon>Fungi incertae sedis</taxon>
        <taxon>Chytridiomycota</taxon>
        <taxon>Chytridiomycota incertae sedis</taxon>
        <taxon>Monoblepharidomycetes</taxon>
        <taxon>Monoblepharidales</taxon>
        <taxon>Gonapodyaceae</taxon>
        <taxon>Gonapodya</taxon>
    </lineage>
</organism>
<keyword evidence="2" id="KW-1185">Reference proteome</keyword>
<evidence type="ECO:0008006" key="3">
    <source>
        <dbReference type="Google" id="ProtNLM"/>
    </source>
</evidence>
<name>A0A139A272_GONPJ</name>
<reference evidence="1 2" key="1">
    <citation type="journal article" date="2015" name="Genome Biol. Evol.">
        <title>Phylogenomic analyses indicate that early fungi evolved digesting cell walls of algal ancestors of land plants.</title>
        <authorList>
            <person name="Chang Y."/>
            <person name="Wang S."/>
            <person name="Sekimoto S."/>
            <person name="Aerts A.L."/>
            <person name="Choi C."/>
            <person name="Clum A."/>
            <person name="LaButti K.M."/>
            <person name="Lindquist E.A."/>
            <person name="Yee Ngan C."/>
            <person name="Ohm R.A."/>
            <person name="Salamov A.A."/>
            <person name="Grigoriev I.V."/>
            <person name="Spatafora J.W."/>
            <person name="Berbee M.L."/>
        </authorList>
    </citation>
    <scope>NUCLEOTIDE SEQUENCE [LARGE SCALE GENOMIC DNA]</scope>
    <source>
        <strain evidence="1 2">JEL478</strain>
    </source>
</reference>
<dbReference type="AlphaFoldDB" id="A0A139A272"/>